<organism evidence="1 2">
    <name type="scientific">Dietzia aerolata</name>
    <dbReference type="NCBI Taxonomy" id="595984"/>
    <lineage>
        <taxon>Bacteria</taxon>
        <taxon>Bacillati</taxon>
        <taxon>Actinomycetota</taxon>
        <taxon>Actinomycetes</taxon>
        <taxon>Mycobacteriales</taxon>
        <taxon>Dietziaceae</taxon>
        <taxon>Dietzia</taxon>
    </lineage>
</organism>
<dbReference type="EMBL" id="JBHMDY010000006">
    <property type="protein sequence ID" value="MFB9260576.1"/>
    <property type="molecule type" value="Genomic_DNA"/>
</dbReference>
<accession>A0ABV5JSF8</accession>
<dbReference type="RefSeq" id="WP_241729986.1">
    <property type="nucleotide sequence ID" value="NZ_JAALDM010000132.1"/>
</dbReference>
<comment type="caution">
    <text evidence="1">The sequence shown here is derived from an EMBL/GenBank/DDBJ whole genome shotgun (WGS) entry which is preliminary data.</text>
</comment>
<keyword evidence="2" id="KW-1185">Reference proteome</keyword>
<sequence>MSDASARGFFGDDDDNATTAISTPGSVAFAYAGIAGPLGEFARTIDLGPEVLPGSALTDPEWLAERVADTGRRWDHNDRRVNGTLWWYSASSSLVAAPLTMLLTAGVAPDPQPDRLTISLQPNGYLRAARSARLLGSAGMAGAGMAGVDMAGAVAAFADALIIAHSEVISALAEVSGAAPRALWAIASDSIGNRALEAGRAVGDPDRGVELARAVCASPLLPPRYIYVEGPERSRTFVRRSSCCLIYVATVGDKCVSCPRRTPADRHEQLLLRT</sequence>
<gene>
    <name evidence="1" type="ORF">ACFFVD_12245</name>
</gene>
<name>A0ABV5JSF8_9ACTN</name>
<proteinExistence type="predicted"/>
<evidence type="ECO:0000313" key="1">
    <source>
        <dbReference type="EMBL" id="MFB9260576.1"/>
    </source>
</evidence>
<evidence type="ECO:0008006" key="3">
    <source>
        <dbReference type="Google" id="ProtNLM"/>
    </source>
</evidence>
<reference evidence="1 2" key="1">
    <citation type="submission" date="2024-09" db="EMBL/GenBank/DDBJ databases">
        <authorList>
            <person name="Sun Q."/>
            <person name="Mori K."/>
        </authorList>
    </citation>
    <scope>NUCLEOTIDE SEQUENCE [LARGE SCALE GENOMIC DNA]</scope>
    <source>
        <strain evidence="1 2">CCM 7659</strain>
    </source>
</reference>
<dbReference type="Proteomes" id="UP001589700">
    <property type="component" value="Unassembled WGS sequence"/>
</dbReference>
<protein>
    <recommendedName>
        <fullName evidence="3">Ferric siderophore reductase C-terminal domain-containing protein</fullName>
    </recommendedName>
</protein>
<evidence type="ECO:0000313" key="2">
    <source>
        <dbReference type="Proteomes" id="UP001589700"/>
    </source>
</evidence>